<keyword evidence="6 8" id="KW-1133">Transmembrane helix</keyword>
<dbReference type="InterPro" id="IPR020846">
    <property type="entry name" value="MFS_dom"/>
</dbReference>
<keyword evidence="3" id="KW-0813">Transport</keyword>
<dbReference type="Proteomes" id="UP000293874">
    <property type="component" value="Unassembled WGS sequence"/>
</dbReference>
<keyword evidence="5 8" id="KW-0812">Transmembrane</keyword>
<evidence type="ECO:0000256" key="6">
    <source>
        <dbReference type="ARBA" id="ARBA00022989"/>
    </source>
</evidence>
<dbReference type="InterPro" id="IPR036259">
    <property type="entry name" value="MFS_trans_sf"/>
</dbReference>
<dbReference type="PANTHER" id="PTHR42718">
    <property type="entry name" value="MAJOR FACILITATOR SUPERFAMILY MULTIDRUG TRANSPORTER MFSC"/>
    <property type="match status" value="1"/>
</dbReference>
<comment type="subcellular location">
    <subcellularLocation>
        <location evidence="1">Cell membrane</location>
        <topology evidence="1">Multi-pass membrane protein</topology>
    </subcellularLocation>
</comment>
<dbReference type="CDD" id="cd17503">
    <property type="entry name" value="MFS_LmrB_MDR_like"/>
    <property type="match status" value="1"/>
</dbReference>
<evidence type="ECO:0000256" key="2">
    <source>
        <dbReference type="ARBA" id="ARBA00008537"/>
    </source>
</evidence>
<feature type="transmembrane region" description="Helical" evidence="8">
    <location>
        <begin position="331"/>
        <end position="350"/>
    </location>
</feature>
<dbReference type="GO" id="GO:0022857">
    <property type="term" value="F:transmembrane transporter activity"/>
    <property type="evidence" value="ECO:0007669"/>
    <property type="project" value="InterPro"/>
</dbReference>
<evidence type="ECO:0000256" key="4">
    <source>
        <dbReference type="ARBA" id="ARBA00022475"/>
    </source>
</evidence>
<comment type="similarity">
    <text evidence="2">Belongs to the major facilitator superfamily. EmrB family.</text>
</comment>
<proteinExistence type="inferred from homology"/>
<feature type="transmembrane region" description="Helical" evidence="8">
    <location>
        <begin position="165"/>
        <end position="186"/>
    </location>
</feature>
<feature type="transmembrane region" description="Helical" evidence="8">
    <location>
        <begin position="198"/>
        <end position="220"/>
    </location>
</feature>
<evidence type="ECO:0000256" key="7">
    <source>
        <dbReference type="ARBA" id="ARBA00023136"/>
    </source>
</evidence>
<evidence type="ECO:0000313" key="11">
    <source>
        <dbReference type="Proteomes" id="UP000293874"/>
    </source>
</evidence>
<dbReference type="GO" id="GO:0005886">
    <property type="term" value="C:plasma membrane"/>
    <property type="evidence" value="ECO:0007669"/>
    <property type="project" value="UniProtKB-SubCell"/>
</dbReference>
<dbReference type="NCBIfam" id="TIGR00711">
    <property type="entry name" value="efflux_EmrB"/>
    <property type="match status" value="1"/>
</dbReference>
<dbReference type="EMBL" id="SGXA01000002">
    <property type="protein sequence ID" value="RZS72009.1"/>
    <property type="molecule type" value="Genomic_DNA"/>
</dbReference>
<keyword evidence="4" id="KW-1003">Cell membrane</keyword>
<evidence type="ECO:0000259" key="9">
    <source>
        <dbReference type="PROSITE" id="PS50850"/>
    </source>
</evidence>
<evidence type="ECO:0000256" key="1">
    <source>
        <dbReference type="ARBA" id="ARBA00004651"/>
    </source>
</evidence>
<dbReference type="Gene3D" id="1.20.1250.20">
    <property type="entry name" value="MFS general substrate transporter like domains"/>
    <property type="match status" value="1"/>
</dbReference>
<protein>
    <submittedName>
        <fullName evidence="10">DHA2 family multidrug resistance protein</fullName>
    </submittedName>
</protein>
<dbReference type="PANTHER" id="PTHR42718:SF9">
    <property type="entry name" value="MAJOR FACILITATOR SUPERFAMILY MULTIDRUG TRANSPORTER MFSC"/>
    <property type="match status" value="1"/>
</dbReference>
<dbReference type="PROSITE" id="PS50850">
    <property type="entry name" value="MFS"/>
    <property type="match status" value="1"/>
</dbReference>
<dbReference type="InterPro" id="IPR011701">
    <property type="entry name" value="MFS"/>
</dbReference>
<feature type="transmembrane region" description="Helical" evidence="8">
    <location>
        <begin position="137"/>
        <end position="159"/>
    </location>
</feature>
<dbReference type="SUPFAM" id="SSF103473">
    <property type="entry name" value="MFS general substrate transporter"/>
    <property type="match status" value="1"/>
</dbReference>
<gene>
    <name evidence="10" type="ORF">EV199_3923</name>
</gene>
<feature type="transmembrane region" description="Helical" evidence="8">
    <location>
        <begin position="77"/>
        <end position="97"/>
    </location>
</feature>
<dbReference type="Pfam" id="PF07690">
    <property type="entry name" value="MFS_1"/>
    <property type="match status" value="1"/>
</dbReference>
<feature type="transmembrane region" description="Helical" evidence="8">
    <location>
        <begin position="232"/>
        <end position="251"/>
    </location>
</feature>
<feature type="transmembrane region" description="Helical" evidence="8">
    <location>
        <begin position="488"/>
        <end position="506"/>
    </location>
</feature>
<dbReference type="Gene3D" id="1.20.1720.10">
    <property type="entry name" value="Multidrug resistance protein D"/>
    <property type="match status" value="1"/>
</dbReference>
<name>A0A4Q7MVH3_9BACT</name>
<feature type="transmembrane region" description="Helical" evidence="8">
    <location>
        <begin position="272"/>
        <end position="294"/>
    </location>
</feature>
<organism evidence="10 11">
    <name type="scientific">Pseudobacter ginsenosidimutans</name>
    <dbReference type="NCBI Taxonomy" id="661488"/>
    <lineage>
        <taxon>Bacteria</taxon>
        <taxon>Pseudomonadati</taxon>
        <taxon>Bacteroidota</taxon>
        <taxon>Chitinophagia</taxon>
        <taxon>Chitinophagales</taxon>
        <taxon>Chitinophagaceae</taxon>
        <taxon>Pseudobacter</taxon>
    </lineage>
</organism>
<dbReference type="AlphaFoldDB" id="A0A4Q7MVH3"/>
<feature type="transmembrane region" description="Helical" evidence="8">
    <location>
        <begin position="50"/>
        <end position="70"/>
    </location>
</feature>
<dbReference type="RefSeq" id="WP_130542474.1">
    <property type="nucleotide sequence ID" value="NZ_CP042431.1"/>
</dbReference>
<dbReference type="PRINTS" id="PR01036">
    <property type="entry name" value="TCRTETB"/>
</dbReference>
<accession>A0A4Q7MVH3</accession>
<evidence type="ECO:0000256" key="8">
    <source>
        <dbReference type="SAM" id="Phobius"/>
    </source>
</evidence>
<feature type="transmembrane region" description="Helical" evidence="8">
    <location>
        <begin position="7"/>
        <end position="30"/>
    </location>
</feature>
<reference evidence="10 11" key="1">
    <citation type="submission" date="2019-02" db="EMBL/GenBank/DDBJ databases">
        <title>Genomic Encyclopedia of Type Strains, Phase IV (KMG-IV): sequencing the most valuable type-strain genomes for metagenomic binning, comparative biology and taxonomic classification.</title>
        <authorList>
            <person name="Goeker M."/>
        </authorList>
    </citation>
    <scope>NUCLEOTIDE SEQUENCE [LARGE SCALE GENOMIC DNA]</scope>
    <source>
        <strain evidence="10 11">DSM 18116</strain>
    </source>
</reference>
<dbReference type="OrthoDB" id="9807274at2"/>
<dbReference type="InterPro" id="IPR005829">
    <property type="entry name" value="Sugar_transporter_CS"/>
</dbReference>
<keyword evidence="11" id="KW-1185">Reference proteome</keyword>
<comment type="caution">
    <text evidence="10">The sequence shown here is derived from an EMBL/GenBank/DDBJ whole genome shotgun (WGS) entry which is preliminary data.</text>
</comment>
<sequence length="531" mass="57514">MSSPKGFARFIIVLTTVTAAVMELIDTSIVNVGLSEMAGSLGVNIEDISWVITSYAIANVIIIPMTGFLAEYFGRKNYYLVSMVIFTIASYMCAQSTDLVELIIWRFVQGVGGGALLSTSQAILFDAFTPEERPMASGLFGMGLILGPTLGPTVGGYLIEHFSWPWMFLVNLPVGIIATILAYTFIDKKEGEGQKRAGIKIDYIGIALLMLGIGTLQFVLERGEAEDWFASDAIKTCAVLAVIGVVGFIIYELRIPNPVVNLRVMKHRPYAFTTIFTFVAGLGLFTSVFVYPVLAQRVLGFTAYETGLSLLPPTLAGVVMMPVIGKMMSKGVSPIPFIVVGFILFAIYSWMSADISPDVGRWAFFVPLLIRAFGISMSQLPLINQAVAGLQPKDYAAGISLNNMIRQIGGAFGIAMANNFVSHRYAQHRADMVANTYDGAPAMTERMTAITQSMIAKTGDASTATAKAYAMVSGAVDKQAYYLAYLDTFRLIGIFFIIVLPLVVFLRKKKTNGPAAPVDAKAVKEAMEAAH</sequence>
<dbReference type="InterPro" id="IPR004638">
    <property type="entry name" value="EmrB-like"/>
</dbReference>
<dbReference type="PROSITE" id="PS00216">
    <property type="entry name" value="SUGAR_TRANSPORT_1"/>
    <property type="match status" value="1"/>
</dbReference>
<feature type="transmembrane region" description="Helical" evidence="8">
    <location>
        <begin position="306"/>
        <end position="324"/>
    </location>
</feature>
<keyword evidence="7 8" id="KW-0472">Membrane</keyword>
<evidence type="ECO:0000313" key="10">
    <source>
        <dbReference type="EMBL" id="RZS72009.1"/>
    </source>
</evidence>
<evidence type="ECO:0000256" key="3">
    <source>
        <dbReference type="ARBA" id="ARBA00022448"/>
    </source>
</evidence>
<feature type="transmembrane region" description="Helical" evidence="8">
    <location>
        <begin position="103"/>
        <end position="125"/>
    </location>
</feature>
<evidence type="ECO:0000256" key="5">
    <source>
        <dbReference type="ARBA" id="ARBA00022692"/>
    </source>
</evidence>
<feature type="domain" description="Major facilitator superfamily (MFS) profile" evidence="9">
    <location>
        <begin position="12"/>
        <end position="511"/>
    </location>
</feature>